<reference evidence="1" key="1">
    <citation type="submission" date="2017-10" db="EMBL/GenBank/DDBJ databases">
        <title>Genome sequence of cellulolytic Lachnospiraceae bacterium XHS1971 isolated from hotspring sediment.</title>
        <authorList>
            <person name="Vasudevan G."/>
            <person name="Joshi A.J."/>
            <person name="Hivarkar S."/>
            <person name="Lanjekar V.B."/>
            <person name="Dhakephalkar P.K."/>
            <person name="Dagar S."/>
        </authorList>
    </citation>
    <scope>NUCLEOTIDE SEQUENCE</scope>
    <source>
        <strain evidence="1">XHS1971</strain>
    </source>
</reference>
<keyword evidence="2" id="KW-1185">Reference proteome</keyword>
<organism evidence="1 2">
    <name type="scientific">Sporanaerobium hydrogeniformans</name>
    <dbReference type="NCBI Taxonomy" id="3072179"/>
    <lineage>
        <taxon>Bacteria</taxon>
        <taxon>Bacillati</taxon>
        <taxon>Bacillota</taxon>
        <taxon>Clostridia</taxon>
        <taxon>Lachnospirales</taxon>
        <taxon>Lachnospiraceae</taxon>
        <taxon>Sporanaerobium</taxon>
    </lineage>
</organism>
<accession>A0AC61DI11</accession>
<dbReference type="EMBL" id="PEDL01000002">
    <property type="protein sequence ID" value="PHV71837.1"/>
    <property type="molecule type" value="Genomic_DNA"/>
</dbReference>
<gene>
    <name evidence="1" type="ORF">CS063_04585</name>
</gene>
<name>A0AC61DI11_9FIRM</name>
<evidence type="ECO:0000313" key="1">
    <source>
        <dbReference type="EMBL" id="PHV71837.1"/>
    </source>
</evidence>
<dbReference type="Proteomes" id="UP000224460">
    <property type="component" value="Unassembled WGS sequence"/>
</dbReference>
<comment type="caution">
    <text evidence="1">The sequence shown here is derived from an EMBL/GenBank/DDBJ whole genome shotgun (WGS) entry which is preliminary data.</text>
</comment>
<sequence length="361" mass="41813">MKLIIVDDEILVRKGIIMTVDWDGLGINEVIEAGNGEQALSLIREKEIDIVITDIKMPKMDGLTLIERLKECRPGAVVIVLSCVNDMDSVRKALKFGGALDYIPKLSMSTDELVETLKKAISYVDKSKNYVTKDLKEILPSFFTSSQDEQLRKAIEYGEKEDIDKLFQEILCGAYVLRGKWKESREWEDLIGVFSSLIKRYNIDVNQFFSKFKCIKEVTENETSLEEMVNYLKNIAYCVKETIEQEKKESYDENIYKAIGYIKERYDQNIRSKEVASYINMSEGYFSKYFKKIIGVNFTDYVNHIKIEKAKELLIRKKLTIQEVSEKIGYTNCSYFSQIFKEIEGVTPKQYQKANNTVKNT</sequence>
<evidence type="ECO:0000313" key="2">
    <source>
        <dbReference type="Proteomes" id="UP000224460"/>
    </source>
</evidence>
<protein>
    <submittedName>
        <fullName evidence="1">Uncharacterized protein</fullName>
    </submittedName>
</protein>
<proteinExistence type="predicted"/>